<dbReference type="GO" id="GO:0020037">
    <property type="term" value="F:heme binding"/>
    <property type="evidence" value="ECO:0007669"/>
    <property type="project" value="InterPro"/>
</dbReference>
<name>A0A7T0FZ85_9BACT</name>
<feature type="domain" description="Cytochrome c" evidence="6">
    <location>
        <begin position="25"/>
        <end position="136"/>
    </location>
</feature>
<reference evidence="7 8" key="1">
    <citation type="submission" date="2020-02" db="EMBL/GenBank/DDBJ databases">
        <title>Genomic and physiological characterization of two novel Nitrospinaceae genera.</title>
        <authorList>
            <person name="Mueller A.J."/>
            <person name="Jung M.-Y."/>
            <person name="Strachan C.R."/>
            <person name="Herbold C.W."/>
            <person name="Kirkegaard R.H."/>
            <person name="Daims H."/>
        </authorList>
    </citation>
    <scope>NUCLEOTIDE SEQUENCE [LARGE SCALE GENOMIC DNA]</scope>
    <source>
        <strain evidence="7">EB</strain>
    </source>
</reference>
<dbReference type="InterPro" id="IPR036909">
    <property type="entry name" value="Cyt_c-like_dom_sf"/>
</dbReference>
<dbReference type="GO" id="GO:0009055">
    <property type="term" value="F:electron transfer activity"/>
    <property type="evidence" value="ECO:0007669"/>
    <property type="project" value="InterPro"/>
</dbReference>
<keyword evidence="5" id="KW-0732">Signal</keyword>
<evidence type="ECO:0000256" key="4">
    <source>
        <dbReference type="PROSITE-ProRule" id="PRU00433"/>
    </source>
</evidence>
<evidence type="ECO:0000313" key="8">
    <source>
        <dbReference type="Proteomes" id="UP000594688"/>
    </source>
</evidence>
<evidence type="ECO:0000256" key="3">
    <source>
        <dbReference type="ARBA" id="ARBA00023004"/>
    </source>
</evidence>
<dbReference type="AlphaFoldDB" id="A0A7T0FZ85"/>
<keyword evidence="2 4" id="KW-0479">Metal-binding</keyword>
<evidence type="ECO:0000256" key="1">
    <source>
        <dbReference type="ARBA" id="ARBA00022617"/>
    </source>
</evidence>
<organism evidence="7 8">
    <name type="scientific">Candidatus Nitronauta litoralis</name>
    <dbReference type="NCBI Taxonomy" id="2705533"/>
    <lineage>
        <taxon>Bacteria</taxon>
        <taxon>Pseudomonadati</taxon>
        <taxon>Nitrospinota/Tectimicrobiota group</taxon>
        <taxon>Nitrospinota</taxon>
        <taxon>Nitrospinia</taxon>
        <taxon>Nitrospinales</taxon>
        <taxon>Nitrospinaceae</taxon>
        <taxon>Candidatus Nitronauta</taxon>
    </lineage>
</organism>
<evidence type="ECO:0000313" key="7">
    <source>
        <dbReference type="EMBL" id="QPJ60618.1"/>
    </source>
</evidence>
<protein>
    <submittedName>
        <fullName evidence="7">Cytochrome c</fullName>
    </submittedName>
</protein>
<keyword evidence="1 4" id="KW-0349">Heme</keyword>
<dbReference type="Proteomes" id="UP000594688">
    <property type="component" value="Chromosome"/>
</dbReference>
<dbReference type="EMBL" id="CP048685">
    <property type="protein sequence ID" value="QPJ60618.1"/>
    <property type="molecule type" value="Genomic_DNA"/>
</dbReference>
<proteinExistence type="predicted"/>
<sequence length="136" mass="15701">MPRLSLVVKYTIVLSFLIGVTPAQADPAIGQKLFSEKKCKLCHRIENPGTVFKPICPGLKGVKNRHSREWLTRWLKDPKAVWEENGADVQDINRRFFEYRGRKPGPRESFMATVIGKQIFLTDEEIRNLIDYLESL</sequence>
<accession>A0A7T0FZ85</accession>
<dbReference type="PROSITE" id="PS51007">
    <property type="entry name" value="CYTC"/>
    <property type="match status" value="1"/>
</dbReference>
<dbReference type="Gene3D" id="1.10.760.10">
    <property type="entry name" value="Cytochrome c-like domain"/>
    <property type="match status" value="1"/>
</dbReference>
<dbReference type="SUPFAM" id="SSF46626">
    <property type="entry name" value="Cytochrome c"/>
    <property type="match status" value="1"/>
</dbReference>
<dbReference type="InterPro" id="IPR009056">
    <property type="entry name" value="Cyt_c-like_dom"/>
</dbReference>
<keyword evidence="3 4" id="KW-0408">Iron</keyword>
<evidence type="ECO:0000259" key="6">
    <source>
        <dbReference type="PROSITE" id="PS51007"/>
    </source>
</evidence>
<dbReference type="KEGG" id="nli:G3M70_01435"/>
<feature type="chain" id="PRO_5032408865" evidence="5">
    <location>
        <begin position="26"/>
        <end position="136"/>
    </location>
</feature>
<dbReference type="GO" id="GO:0046872">
    <property type="term" value="F:metal ion binding"/>
    <property type="evidence" value="ECO:0007669"/>
    <property type="project" value="UniProtKB-KW"/>
</dbReference>
<feature type="signal peptide" evidence="5">
    <location>
        <begin position="1"/>
        <end position="25"/>
    </location>
</feature>
<gene>
    <name evidence="7" type="ORF">G3M70_01435</name>
</gene>
<dbReference type="Pfam" id="PF00034">
    <property type="entry name" value="Cytochrom_C"/>
    <property type="match status" value="1"/>
</dbReference>
<evidence type="ECO:0000256" key="5">
    <source>
        <dbReference type="SAM" id="SignalP"/>
    </source>
</evidence>
<evidence type="ECO:0000256" key="2">
    <source>
        <dbReference type="ARBA" id="ARBA00022723"/>
    </source>
</evidence>